<dbReference type="Pfam" id="PF00657">
    <property type="entry name" value="Lipase_GDSL"/>
    <property type="match status" value="1"/>
</dbReference>
<dbReference type="GO" id="GO:0005576">
    <property type="term" value="C:extracellular region"/>
    <property type="evidence" value="ECO:0007669"/>
    <property type="project" value="UniProtKB-SubCell"/>
</dbReference>
<dbReference type="InterPro" id="IPR051238">
    <property type="entry name" value="GDSL_esterase/lipase"/>
</dbReference>
<dbReference type="Gene3D" id="3.40.50.1110">
    <property type="entry name" value="SGNH hydrolase"/>
    <property type="match status" value="1"/>
</dbReference>
<dbReference type="PANTHER" id="PTHR45650:SF12">
    <property type="entry name" value="ZINC FINGER PROTEIN"/>
    <property type="match status" value="1"/>
</dbReference>
<evidence type="ECO:0000256" key="2">
    <source>
        <dbReference type="ARBA" id="ARBA00008668"/>
    </source>
</evidence>
<organism evidence="8 9">
    <name type="scientific">Cannabis sativa</name>
    <name type="common">Hemp</name>
    <name type="synonym">Marijuana</name>
    <dbReference type="NCBI Taxonomy" id="3483"/>
    <lineage>
        <taxon>Eukaryota</taxon>
        <taxon>Viridiplantae</taxon>
        <taxon>Streptophyta</taxon>
        <taxon>Embryophyta</taxon>
        <taxon>Tracheophyta</taxon>
        <taxon>Spermatophyta</taxon>
        <taxon>Magnoliopsida</taxon>
        <taxon>eudicotyledons</taxon>
        <taxon>Gunneridae</taxon>
        <taxon>Pentapetalae</taxon>
        <taxon>rosids</taxon>
        <taxon>fabids</taxon>
        <taxon>Rosales</taxon>
        <taxon>Cannabaceae</taxon>
        <taxon>Cannabis</taxon>
    </lineage>
</organism>
<keyword evidence="7" id="KW-0443">Lipid metabolism</keyword>
<comment type="subcellular location">
    <subcellularLocation>
        <location evidence="1">Secreted</location>
    </subcellularLocation>
</comment>
<evidence type="ECO:0000256" key="5">
    <source>
        <dbReference type="ARBA" id="ARBA00022801"/>
    </source>
</evidence>
<evidence type="ECO:0000256" key="1">
    <source>
        <dbReference type="ARBA" id="ARBA00004613"/>
    </source>
</evidence>
<dbReference type="Proteomes" id="UP000525078">
    <property type="component" value="Unassembled WGS sequence"/>
</dbReference>
<proteinExistence type="inferred from homology"/>
<keyword evidence="3" id="KW-0964">Secreted</keyword>
<comment type="similarity">
    <text evidence="2">Belongs to the 'GDSL' lipolytic enzyme family.</text>
</comment>
<evidence type="ECO:0000256" key="4">
    <source>
        <dbReference type="ARBA" id="ARBA00022729"/>
    </source>
</evidence>
<evidence type="ECO:0000256" key="3">
    <source>
        <dbReference type="ARBA" id="ARBA00022525"/>
    </source>
</evidence>
<dbReference type="EMBL" id="JAATIP010000085">
    <property type="protein sequence ID" value="KAF4376305.1"/>
    <property type="molecule type" value="Genomic_DNA"/>
</dbReference>
<name>A0A7J6G007_CANSA</name>
<sequence>MTDYYSTSSQYTPRVYASALIQDYTRQLTQLYRLGARKMIVTSVGQIGCIPYELARFNGNNSRCNDDINKAIQIFNTEIIRLVNRFYSQFPGAKFVYMDFYQNTVDLYRKARSYDYESRYEI</sequence>
<keyword evidence="6" id="KW-0442">Lipid degradation</keyword>
<dbReference type="AlphaFoldDB" id="A0A7J6G007"/>
<reference evidence="8 9" key="1">
    <citation type="journal article" date="2020" name="bioRxiv">
        <title>Sequence and annotation of 42 cannabis genomes reveals extensive copy number variation in cannabinoid synthesis and pathogen resistance genes.</title>
        <authorList>
            <person name="Mckernan K.J."/>
            <person name="Helbert Y."/>
            <person name="Kane L.T."/>
            <person name="Ebling H."/>
            <person name="Zhang L."/>
            <person name="Liu B."/>
            <person name="Eaton Z."/>
            <person name="Mclaughlin S."/>
            <person name="Kingan S."/>
            <person name="Baybayan P."/>
            <person name="Concepcion G."/>
            <person name="Jordan M."/>
            <person name="Riva A."/>
            <person name="Barbazuk W."/>
            <person name="Harkins T."/>
        </authorList>
    </citation>
    <scope>NUCLEOTIDE SEQUENCE [LARGE SCALE GENOMIC DNA]</scope>
    <source>
        <strain evidence="9">cv. Jamaican Lion 4</strain>
        <tissue evidence="8">Leaf</tissue>
    </source>
</reference>
<evidence type="ECO:0000313" key="8">
    <source>
        <dbReference type="EMBL" id="KAF4376305.1"/>
    </source>
</evidence>
<dbReference type="GO" id="GO:0016788">
    <property type="term" value="F:hydrolase activity, acting on ester bonds"/>
    <property type="evidence" value="ECO:0007669"/>
    <property type="project" value="InterPro"/>
</dbReference>
<dbReference type="PANTHER" id="PTHR45650">
    <property type="entry name" value="GDSL-LIKE LIPASE/ACYLHYDROLASE-RELATED"/>
    <property type="match status" value="1"/>
</dbReference>
<protein>
    <recommendedName>
        <fullName evidence="10">GDSL esterase/lipase</fullName>
    </recommendedName>
</protein>
<evidence type="ECO:0000256" key="6">
    <source>
        <dbReference type="ARBA" id="ARBA00022963"/>
    </source>
</evidence>
<evidence type="ECO:0000256" key="7">
    <source>
        <dbReference type="ARBA" id="ARBA00023098"/>
    </source>
</evidence>
<accession>A0A7J6G007</accession>
<dbReference type="InterPro" id="IPR001087">
    <property type="entry name" value="GDSL"/>
</dbReference>
<gene>
    <name evidence="8" type="ORF">F8388_026105</name>
</gene>
<comment type="caution">
    <text evidence="8">The sequence shown here is derived from an EMBL/GenBank/DDBJ whole genome shotgun (WGS) entry which is preliminary data.</text>
</comment>
<dbReference type="GO" id="GO:0016042">
    <property type="term" value="P:lipid catabolic process"/>
    <property type="evidence" value="ECO:0007669"/>
    <property type="project" value="UniProtKB-KW"/>
</dbReference>
<keyword evidence="5" id="KW-0378">Hydrolase</keyword>
<dbReference type="InterPro" id="IPR036514">
    <property type="entry name" value="SGNH_hydro_sf"/>
</dbReference>
<evidence type="ECO:0000313" key="9">
    <source>
        <dbReference type="Proteomes" id="UP000525078"/>
    </source>
</evidence>
<keyword evidence="4" id="KW-0732">Signal</keyword>
<evidence type="ECO:0008006" key="10">
    <source>
        <dbReference type="Google" id="ProtNLM"/>
    </source>
</evidence>